<dbReference type="Proteomes" id="UP000075809">
    <property type="component" value="Unassembled WGS sequence"/>
</dbReference>
<evidence type="ECO:0000313" key="1">
    <source>
        <dbReference type="EMBL" id="KYQ58437.1"/>
    </source>
</evidence>
<reference evidence="1 2" key="1">
    <citation type="submission" date="2015-09" db="EMBL/GenBank/DDBJ databases">
        <title>Trachymyrmex zeteki WGS genome.</title>
        <authorList>
            <person name="Nygaard S."/>
            <person name="Hu H."/>
            <person name="Boomsma J."/>
            <person name="Zhang G."/>
        </authorList>
    </citation>
    <scope>NUCLEOTIDE SEQUENCE [LARGE SCALE GENOMIC DNA]</scope>
    <source>
        <strain evidence="1">Tzet28-1</strain>
        <tissue evidence="1">Whole body</tissue>
    </source>
</reference>
<organism evidence="1 2">
    <name type="scientific">Mycetomoellerius zeteki</name>
    <dbReference type="NCBI Taxonomy" id="64791"/>
    <lineage>
        <taxon>Eukaryota</taxon>
        <taxon>Metazoa</taxon>
        <taxon>Ecdysozoa</taxon>
        <taxon>Arthropoda</taxon>
        <taxon>Hexapoda</taxon>
        <taxon>Insecta</taxon>
        <taxon>Pterygota</taxon>
        <taxon>Neoptera</taxon>
        <taxon>Endopterygota</taxon>
        <taxon>Hymenoptera</taxon>
        <taxon>Apocrita</taxon>
        <taxon>Aculeata</taxon>
        <taxon>Formicoidea</taxon>
        <taxon>Formicidae</taxon>
        <taxon>Myrmicinae</taxon>
        <taxon>Mycetomoellerius</taxon>
    </lineage>
</organism>
<protein>
    <submittedName>
        <fullName evidence="1">Uncharacterized protein</fullName>
    </submittedName>
</protein>
<dbReference type="EMBL" id="KQ982278">
    <property type="protein sequence ID" value="KYQ58437.1"/>
    <property type="molecule type" value="Genomic_DNA"/>
</dbReference>
<dbReference type="AlphaFoldDB" id="A0A151XDK3"/>
<proteinExistence type="predicted"/>
<gene>
    <name evidence="1" type="ORF">ALC60_02573</name>
</gene>
<accession>A0A151XDK3</accession>
<name>A0A151XDK3_9HYME</name>
<sequence>MFLIISDDLHSLTSKELEYIPKIILLREFENFIHVLWDRLSEHIRADSEAQRYRRDLLNRAINALPFELHIPGYHISRIKGLEKRHWLADILDSGDAIVETLDYEAVETLRNLDDCSTIRCGQHANNCSLQNVFKIFNWWSQRQKEL</sequence>
<keyword evidence="2" id="KW-1185">Reference proteome</keyword>
<evidence type="ECO:0000313" key="2">
    <source>
        <dbReference type="Proteomes" id="UP000075809"/>
    </source>
</evidence>